<dbReference type="SUPFAM" id="SSF75169">
    <property type="entry name" value="DsrEFH-like"/>
    <property type="match status" value="1"/>
</dbReference>
<evidence type="ECO:0000313" key="1">
    <source>
        <dbReference type="EMBL" id="SUB74306.1"/>
    </source>
</evidence>
<name>A0A379D8J4_9FIRM</name>
<protein>
    <submittedName>
        <fullName evidence="1">Uncharacterized conserved protein</fullName>
    </submittedName>
</protein>
<organism evidence="1 2">
    <name type="scientific">Peptoniphilus indolicus</name>
    <dbReference type="NCBI Taxonomy" id="33030"/>
    <lineage>
        <taxon>Bacteria</taxon>
        <taxon>Bacillati</taxon>
        <taxon>Bacillota</taxon>
        <taxon>Tissierellia</taxon>
        <taxon>Tissierellales</taxon>
        <taxon>Peptoniphilaceae</taxon>
        <taxon>Peptoniphilus</taxon>
    </lineage>
</organism>
<evidence type="ECO:0000313" key="2">
    <source>
        <dbReference type="Proteomes" id="UP000254777"/>
    </source>
</evidence>
<dbReference type="InterPro" id="IPR027396">
    <property type="entry name" value="DsrEFH-like"/>
</dbReference>
<dbReference type="EMBL" id="UGTH01000001">
    <property type="protein sequence ID" value="SUB74306.1"/>
    <property type="molecule type" value="Genomic_DNA"/>
</dbReference>
<dbReference type="Proteomes" id="UP000254777">
    <property type="component" value="Unassembled WGS sequence"/>
</dbReference>
<gene>
    <name evidence="1" type="ORF">NCTC11088_00036</name>
</gene>
<accession>A0A379D8J4</accession>
<dbReference type="AlphaFoldDB" id="A0A379D8J4"/>
<dbReference type="Gene3D" id="3.40.1260.10">
    <property type="entry name" value="DsrEFH-like"/>
    <property type="match status" value="1"/>
</dbReference>
<dbReference type="RefSeq" id="WP_004822358.1">
    <property type="nucleotide sequence ID" value="NZ_UGTH01000001.1"/>
</dbReference>
<proteinExistence type="predicted"/>
<reference evidence="1 2" key="1">
    <citation type="submission" date="2018-06" db="EMBL/GenBank/DDBJ databases">
        <authorList>
            <consortium name="Pathogen Informatics"/>
            <person name="Doyle S."/>
        </authorList>
    </citation>
    <scope>NUCLEOTIDE SEQUENCE [LARGE SCALE GENOMIC DNA]</scope>
    <source>
        <strain evidence="1 2">NCTC11088</strain>
    </source>
</reference>
<sequence>MKVIFHILELNKWQTNVQNIRDLISSDPEAEVEVIVGSDAASLFGKYSGIDFDDLLRNPKVNITISKFGLENNNLDSNFLPSGVQVDDLIITKLVKLQESGFAYIRL</sequence>